<accession>A0ABQ5VQQ7</accession>
<evidence type="ECO:0000256" key="5">
    <source>
        <dbReference type="ARBA" id="ARBA00023163"/>
    </source>
</evidence>
<dbReference type="PANTHER" id="PTHR48111:SF1">
    <property type="entry name" value="TWO-COMPONENT RESPONSE REGULATOR ORR33"/>
    <property type="match status" value="1"/>
</dbReference>
<dbReference type="InterPro" id="IPR011006">
    <property type="entry name" value="CheY-like_superfamily"/>
</dbReference>
<dbReference type="SUPFAM" id="SSF52172">
    <property type="entry name" value="CheY-like"/>
    <property type="match status" value="1"/>
</dbReference>
<evidence type="ECO:0000256" key="2">
    <source>
        <dbReference type="ARBA" id="ARBA00023012"/>
    </source>
</evidence>
<feature type="modified residue" description="4-aspartylphosphate" evidence="6">
    <location>
        <position position="54"/>
    </location>
</feature>
<evidence type="ECO:0000313" key="9">
    <source>
        <dbReference type="Proteomes" id="UP001161388"/>
    </source>
</evidence>
<keyword evidence="2" id="KW-0902">Two-component regulatory system</keyword>
<feature type="domain" description="Response regulatory" evidence="7">
    <location>
        <begin position="2"/>
        <end position="121"/>
    </location>
</feature>
<reference evidence="8" key="2">
    <citation type="submission" date="2023-01" db="EMBL/GenBank/DDBJ databases">
        <title>Draft genome sequence of Sulfitobacter pacificus strain NBRC 109915.</title>
        <authorList>
            <person name="Sun Q."/>
            <person name="Mori K."/>
        </authorList>
    </citation>
    <scope>NUCLEOTIDE SEQUENCE</scope>
    <source>
        <strain evidence="8">NBRC 109915</strain>
    </source>
</reference>
<dbReference type="Proteomes" id="UP001161388">
    <property type="component" value="Unassembled WGS sequence"/>
</dbReference>
<keyword evidence="5" id="KW-0804">Transcription</keyword>
<dbReference type="Gene3D" id="3.40.50.2300">
    <property type="match status" value="1"/>
</dbReference>
<dbReference type="InterPro" id="IPR001789">
    <property type="entry name" value="Sig_transdc_resp-reg_receiver"/>
</dbReference>
<keyword evidence="9" id="KW-1185">Reference proteome</keyword>
<dbReference type="InterPro" id="IPR039420">
    <property type="entry name" value="WalR-like"/>
</dbReference>
<name>A0ABQ5VQQ7_9RHOB</name>
<dbReference type="PROSITE" id="PS50110">
    <property type="entry name" value="RESPONSE_REGULATORY"/>
    <property type="match status" value="1"/>
</dbReference>
<sequence>MRILAVDDDPVVLDLLKVILKQEGHDEVVVAGSGPAALDILVRDDRGFDVLVLDIAMPGMDGVVLCREIRKLRYYADTPIIMLTAHSDSRSIESAFGAGANDYITKPFDIKGIGIRLQIAERMMAENRITLDINALQSKLDGPEGQHCFALEDAVCLRGVKQHTDVFSLGNYLSTMERYRVDETSVFAGQIQSFDALYRSCTEQELATVLSEVWNSISAAADNTRLLGSYVGSGTFILIAACSIQDEWLGLEPTIKTILAASPSLKKASLGCPVAVVLGRPFRPNASKTKRVKPTFDRARQLLQKRLEMDAASG</sequence>
<dbReference type="RefSeq" id="WP_284376943.1">
    <property type="nucleotide sequence ID" value="NZ_BAABWP010000008.1"/>
</dbReference>
<dbReference type="CDD" id="cd17574">
    <property type="entry name" value="REC_OmpR"/>
    <property type="match status" value="1"/>
</dbReference>
<keyword evidence="4" id="KW-0238">DNA-binding</keyword>
<keyword evidence="1 6" id="KW-0597">Phosphoprotein</keyword>
<protein>
    <recommendedName>
        <fullName evidence="7">Response regulatory domain-containing protein</fullName>
    </recommendedName>
</protein>
<keyword evidence="3" id="KW-0805">Transcription regulation</keyword>
<evidence type="ECO:0000256" key="4">
    <source>
        <dbReference type="ARBA" id="ARBA00023125"/>
    </source>
</evidence>
<reference evidence="8" key="1">
    <citation type="journal article" date="2014" name="Int. J. Syst. Evol. Microbiol.">
        <title>Complete genome of a new Firmicutes species belonging to the dominant human colonic microbiota ('Ruminococcus bicirculans') reveals two chromosomes and a selective capacity to utilize plant glucans.</title>
        <authorList>
            <consortium name="NISC Comparative Sequencing Program"/>
            <person name="Wegmann U."/>
            <person name="Louis P."/>
            <person name="Goesmann A."/>
            <person name="Henrissat B."/>
            <person name="Duncan S.H."/>
            <person name="Flint H.J."/>
        </authorList>
    </citation>
    <scope>NUCLEOTIDE SEQUENCE</scope>
    <source>
        <strain evidence="8">NBRC 109915</strain>
    </source>
</reference>
<evidence type="ECO:0000256" key="3">
    <source>
        <dbReference type="ARBA" id="ARBA00023015"/>
    </source>
</evidence>
<evidence type="ECO:0000259" key="7">
    <source>
        <dbReference type="PROSITE" id="PS50110"/>
    </source>
</evidence>
<dbReference type="Pfam" id="PF00072">
    <property type="entry name" value="Response_reg"/>
    <property type="match status" value="1"/>
</dbReference>
<dbReference type="EMBL" id="BSNL01000025">
    <property type="protein sequence ID" value="GLQ29489.1"/>
    <property type="molecule type" value="Genomic_DNA"/>
</dbReference>
<comment type="caution">
    <text evidence="8">The sequence shown here is derived from an EMBL/GenBank/DDBJ whole genome shotgun (WGS) entry which is preliminary data.</text>
</comment>
<evidence type="ECO:0000256" key="6">
    <source>
        <dbReference type="PROSITE-ProRule" id="PRU00169"/>
    </source>
</evidence>
<evidence type="ECO:0000313" key="8">
    <source>
        <dbReference type="EMBL" id="GLQ29489.1"/>
    </source>
</evidence>
<dbReference type="SMART" id="SM00448">
    <property type="entry name" value="REC"/>
    <property type="match status" value="1"/>
</dbReference>
<organism evidence="8 9">
    <name type="scientific">Sulfitobacter pacificus</name>
    <dbReference type="NCBI Taxonomy" id="1499314"/>
    <lineage>
        <taxon>Bacteria</taxon>
        <taxon>Pseudomonadati</taxon>
        <taxon>Pseudomonadota</taxon>
        <taxon>Alphaproteobacteria</taxon>
        <taxon>Rhodobacterales</taxon>
        <taxon>Roseobacteraceae</taxon>
        <taxon>Sulfitobacter</taxon>
    </lineage>
</organism>
<gene>
    <name evidence="8" type="ORF">GCM10007927_42930</name>
</gene>
<dbReference type="PANTHER" id="PTHR48111">
    <property type="entry name" value="REGULATOR OF RPOS"/>
    <property type="match status" value="1"/>
</dbReference>
<proteinExistence type="predicted"/>
<evidence type="ECO:0000256" key="1">
    <source>
        <dbReference type="ARBA" id="ARBA00022553"/>
    </source>
</evidence>